<keyword evidence="4 6" id="KW-1133">Transmembrane helix</keyword>
<dbReference type="PANTHER" id="PTHR45649">
    <property type="entry name" value="AMINO-ACID PERMEASE BAT1"/>
    <property type="match status" value="1"/>
</dbReference>
<dbReference type="OrthoDB" id="3257095at2759"/>
<feature type="transmembrane region" description="Helical" evidence="6">
    <location>
        <begin position="155"/>
        <end position="175"/>
    </location>
</feature>
<dbReference type="AlphaFoldDB" id="A0A2J6PW45"/>
<dbReference type="InterPro" id="IPR002293">
    <property type="entry name" value="AA/rel_permease1"/>
</dbReference>
<feature type="transmembrane region" description="Helical" evidence="6">
    <location>
        <begin position="265"/>
        <end position="293"/>
    </location>
</feature>
<gene>
    <name evidence="7" type="ORF">NA56DRAFT_577524</name>
</gene>
<dbReference type="GO" id="GO:0016020">
    <property type="term" value="C:membrane"/>
    <property type="evidence" value="ECO:0007669"/>
    <property type="project" value="UniProtKB-SubCell"/>
</dbReference>
<evidence type="ECO:0000256" key="6">
    <source>
        <dbReference type="SAM" id="Phobius"/>
    </source>
</evidence>
<feature type="transmembrane region" description="Helical" evidence="6">
    <location>
        <begin position="111"/>
        <end position="135"/>
    </location>
</feature>
<feature type="transmembrane region" description="Helical" evidence="6">
    <location>
        <begin position="390"/>
        <end position="416"/>
    </location>
</feature>
<evidence type="ECO:0000256" key="5">
    <source>
        <dbReference type="ARBA" id="ARBA00023136"/>
    </source>
</evidence>
<feature type="transmembrane region" description="Helical" evidence="6">
    <location>
        <begin position="313"/>
        <end position="338"/>
    </location>
</feature>
<dbReference type="GO" id="GO:0022857">
    <property type="term" value="F:transmembrane transporter activity"/>
    <property type="evidence" value="ECO:0007669"/>
    <property type="project" value="InterPro"/>
</dbReference>
<sequence length="503" mass="55328">MQNFSQLGGTSNDEHDMRLLGRTQVLNRNFRFISTLGFACTLMSTWEIGLMTSIFALLNGGTAGLIWGYLIVWIGYMFVFASIAEMASMAPTSGGQYHWVSEFASPGSQKFLSYLVGWTSVLGWQTGLASLAFLVGTMIQGLLVLNNVNYIPARWQGTLLVIAITAFCIIFNTFLAKKLPMVEGMVLIIHIVGFFAVLIPLWILAPRNPAEQVFTEFLNLGGWNSNGLAFMVGLLSPVYTLIGADSAVHMSEEIKDASLVLPRAIMWAAGINGTMGFIMIITFCFCLGSVFDIVQSATGYPFIQVFFNVTNSYAGASIMTAILIVNITSACISTVATVSRQTWSFARDNGLPFSSFIGYVKPGWNIPLNAVLLTFTITTLLSLINIGSTVAFNAIGSLAVSAILGTYIISFTVLILRRLRKEPLPARRWTLGRYGIFVNIGAVIFLLVVWVFIFFPLQTPVTPATMNWNIVMFGGTMIFAMVYYIFVGRKTYTPPVELVKRHI</sequence>
<evidence type="ECO:0000256" key="1">
    <source>
        <dbReference type="ARBA" id="ARBA00004141"/>
    </source>
</evidence>
<name>A0A2J6PW45_9HELO</name>
<evidence type="ECO:0000313" key="7">
    <source>
        <dbReference type="EMBL" id="PMD18258.1"/>
    </source>
</evidence>
<feature type="transmembrane region" description="Helical" evidence="6">
    <location>
        <begin position="467"/>
        <end position="486"/>
    </location>
</feature>
<dbReference type="Proteomes" id="UP000235672">
    <property type="component" value="Unassembled WGS sequence"/>
</dbReference>
<reference evidence="7 8" key="1">
    <citation type="submission" date="2016-05" db="EMBL/GenBank/DDBJ databases">
        <title>A degradative enzymes factory behind the ericoid mycorrhizal symbiosis.</title>
        <authorList>
            <consortium name="DOE Joint Genome Institute"/>
            <person name="Martino E."/>
            <person name="Morin E."/>
            <person name="Grelet G."/>
            <person name="Kuo A."/>
            <person name="Kohler A."/>
            <person name="Daghino S."/>
            <person name="Barry K."/>
            <person name="Choi C."/>
            <person name="Cichocki N."/>
            <person name="Clum A."/>
            <person name="Copeland A."/>
            <person name="Hainaut M."/>
            <person name="Haridas S."/>
            <person name="Labutti K."/>
            <person name="Lindquist E."/>
            <person name="Lipzen A."/>
            <person name="Khouja H.-R."/>
            <person name="Murat C."/>
            <person name="Ohm R."/>
            <person name="Olson A."/>
            <person name="Spatafora J."/>
            <person name="Veneault-Fourrey C."/>
            <person name="Henrissat B."/>
            <person name="Grigoriev I."/>
            <person name="Martin F."/>
            <person name="Perotto S."/>
        </authorList>
    </citation>
    <scope>NUCLEOTIDE SEQUENCE [LARGE SCALE GENOMIC DNA]</scope>
    <source>
        <strain evidence="7 8">UAMH 7357</strain>
    </source>
</reference>
<evidence type="ECO:0000313" key="8">
    <source>
        <dbReference type="Proteomes" id="UP000235672"/>
    </source>
</evidence>
<evidence type="ECO:0000256" key="2">
    <source>
        <dbReference type="ARBA" id="ARBA00022448"/>
    </source>
</evidence>
<feature type="transmembrane region" description="Helical" evidence="6">
    <location>
        <begin position="366"/>
        <end position="384"/>
    </location>
</feature>
<feature type="transmembrane region" description="Helical" evidence="6">
    <location>
        <begin position="436"/>
        <end position="455"/>
    </location>
</feature>
<feature type="transmembrane region" description="Helical" evidence="6">
    <location>
        <begin position="64"/>
        <end position="90"/>
    </location>
</feature>
<keyword evidence="3 6" id="KW-0812">Transmembrane</keyword>
<evidence type="ECO:0000256" key="3">
    <source>
        <dbReference type="ARBA" id="ARBA00022692"/>
    </source>
</evidence>
<feature type="transmembrane region" description="Helical" evidence="6">
    <location>
        <begin position="32"/>
        <end position="58"/>
    </location>
</feature>
<keyword evidence="8" id="KW-1185">Reference proteome</keyword>
<keyword evidence="5 6" id="KW-0472">Membrane</keyword>
<dbReference type="EMBL" id="KZ613495">
    <property type="protein sequence ID" value="PMD18258.1"/>
    <property type="molecule type" value="Genomic_DNA"/>
</dbReference>
<accession>A0A2J6PW45</accession>
<feature type="transmembrane region" description="Helical" evidence="6">
    <location>
        <begin position="187"/>
        <end position="205"/>
    </location>
</feature>
<dbReference type="PIRSF" id="PIRSF006060">
    <property type="entry name" value="AA_transporter"/>
    <property type="match status" value="1"/>
</dbReference>
<dbReference type="STRING" id="1745343.A0A2J6PW45"/>
<organism evidence="7 8">
    <name type="scientific">Hyaloscypha hepaticicola</name>
    <dbReference type="NCBI Taxonomy" id="2082293"/>
    <lineage>
        <taxon>Eukaryota</taxon>
        <taxon>Fungi</taxon>
        <taxon>Dikarya</taxon>
        <taxon>Ascomycota</taxon>
        <taxon>Pezizomycotina</taxon>
        <taxon>Leotiomycetes</taxon>
        <taxon>Helotiales</taxon>
        <taxon>Hyaloscyphaceae</taxon>
        <taxon>Hyaloscypha</taxon>
    </lineage>
</organism>
<protein>
    <submittedName>
        <fullName evidence="7">Amino acid permease</fullName>
    </submittedName>
</protein>
<dbReference type="PANTHER" id="PTHR45649:SF41">
    <property type="entry name" value="TRANSPORTER, PUTATIVE (EUROFUNG)-RELATED"/>
    <property type="match status" value="1"/>
</dbReference>
<comment type="subcellular location">
    <subcellularLocation>
        <location evidence="1">Membrane</location>
        <topology evidence="1">Multi-pass membrane protein</topology>
    </subcellularLocation>
</comment>
<dbReference type="Gene3D" id="1.20.1740.10">
    <property type="entry name" value="Amino acid/polyamine transporter I"/>
    <property type="match status" value="1"/>
</dbReference>
<dbReference type="Pfam" id="PF13520">
    <property type="entry name" value="AA_permease_2"/>
    <property type="match status" value="1"/>
</dbReference>
<feature type="transmembrane region" description="Helical" evidence="6">
    <location>
        <begin position="225"/>
        <end position="244"/>
    </location>
</feature>
<proteinExistence type="predicted"/>
<keyword evidence="2" id="KW-0813">Transport</keyword>
<evidence type="ECO:0000256" key="4">
    <source>
        <dbReference type="ARBA" id="ARBA00022989"/>
    </source>
</evidence>